<accession>A0ACC2SJI1</accession>
<dbReference type="EMBL" id="QTSX02005002">
    <property type="protein sequence ID" value="KAJ9062536.1"/>
    <property type="molecule type" value="Genomic_DNA"/>
</dbReference>
<gene>
    <name evidence="1" type="ORF">DSO57_1009880</name>
</gene>
<comment type="caution">
    <text evidence="1">The sequence shown here is derived from an EMBL/GenBank/DDBJ whole genome shotgun (WGS) entry which is preliminary data.</text>
</comment>
<evidence type="ECO:0000313" key="2">
    <source>
        <dbReference type="Proteomes" id="UP001165960"/>
    </source>
</evidence>
<keyword evidence="2" id="KW-1185">Reference proteome</keyword>
<protein>
    <submittedName>
        <fullName evidence="1">Uncharacterized protein</fullName>
    </submittedName>
</protein>
<sequence>MVSLTPSTYHLALLPPLHVNPLSPFWSTYQNFVLSPFIAPFVLSMTSSRPRRAMILLLTMTALLPLLLENLFQPFYPQKPTLAIKKNEEPLEHPSGTRSTHTRSRTEELIMSELRSLTRPNSVKGKACATSEHSSSEAGPFRGFTFTPEPLAGLDGWLSGQTTKELAQLRSDFTPRLFRGSSQKYHPTQGSSINSVCGKPNICSVSQPNVKVGVFSQESIVNQTPKSQ</sequence>
<evidence type="ECO:0000313" key="1">
    <source>
        <dbReference type="EMBL" id="KAJ9062536.1"/>
    </source>
</evidence>
<organism evidence="1 2">
    <name type="scientific">Entomophthora muscae</name>
    <dbReference type="NCBI Taxonomy" id="34485"/>
    <lineage>
        <taxon>Eukaryota</taxon>
        <taxon>Fungi</taxon>
        <taxon>Fungi incertae sedis</taxon>
        <taxon>Zoopagomycota</taxon>
        <taxon>Entomophthoromycotina</taxon>
        <taxon>Entomophthoromycetes</taxon>
        <taxon>Entomophthorales</taxon>
        <taxon>Entomophthoraceae</taxon>
        <taxon>Entomophthora</taxon>
    </lineage>
</organism>
<name>A0ACC2SJI1_9FUNG</name>
<reference evidence="1" key="1">
    <citation type="submission" date="2022-04" db="EMBL/GenBank/DDBJ databases">
        <title>Genome of the entomopathogenic fungus Entomophthora muscae.</title>
        <authorList>
            <person name="Elya C."/>
            <person name="Lovett B.R."/>
            <person name="Lee E."/>
            <person name="Macias A.M."/>
            <person name="Hajek A.E."/>
            <person name="De Bivort B.L."/>
            <person name="Kasson M.T."/>
            <person name="De Fine Licht H.H."/>
            <person name="Stajich J.E."/>
        </authorList>
    </citation>
    <scope>NUCLEOTIDE SEQUENCE</scope>
    <source>
        <strain evidence="1">Berkeley</strain>
    </source>
</reference>
<dbReference type="Proteomes" id="UP001165960">
    <property type="component" value="Unassembled WGS sequence"/>
</dbReference>
<proteinExistence type="predicted"/>